<dbReference type="GO" id="GO:0016787">
    <property type="term" value="F:hydrolase activity"/>
    <property type="evidence" value="ECO:0007669"/>
    <property type="project" value="UniProtKB-KW"/>
</dbReference>
<protein>
    <submittedName>
        <fullName evidence="1">Glycosyl hydrolase</fullName>
    </submittedName>
</protein>
<keyword evidence="2" id="KW-1185">Reference proteome</keyword>
<dbReference type="PROSITE" id="PS51257">
    <property type="entry name" value="PROKAR_LIPOPROTEIN"/>
    <property type="match status" value="1"/>
</dbReference>
<dbReference type="InterPro" id="IPR008979">
    <property type="entry name" value="Galactose-bd-like_sf"/>
</dbReference>
<dbReference type="CDD" id="cd03143">
    <property type="entry name" value="A4_beta-galactosidase_middle_domain"/>
    <property type="match status" value="1"/>
</dbReference>
<dbReference type="Gene3D" id="2.60.120.260">
    <property type="entry name" value="Galactose-binding domain-like"/>
    <property type="match status" value="1"/>
</dbReference>
<gene>
    <name evidence="1" type="ORF">GCM10023143_09160</name>
</gene>
<proteinExistence type="predicted"/>
<sequence>MHIDRRRFIKLGSLTAAGLPLIGMGSMAGMAGCKGETAGSAAERYRAFRDPDSRFRPFVRWWWNGDRLQEREILRELDILKAAGIGGVEINPIRFPDEADPLDIKSLEWLSDEWIAMLQVALKGAKEKGLTCDMIVGSGWPYGGEFLSREDQTQMIALGTRNLKGGKTYRISAKELLDGVNPDFHSKYKDPLKALAGLTLVPASLKDISACTDLSGQLGQDEITVEVPPGEHVLYYLVKLTGFMAVINGAPGAGGPVLNHYSKPAVEKYLNRMSDRLKARIGPLGNSFRAFFTDSFELEGANWCTDMFEEFRKRKGYDLAPYFPFILFKTGEMGNAVRDDYGAKPSPELQQTFDNVRYDFEDTRQQLFKERFIDTFTDWCKKNGVKSRMQAYGRPCNPVEAGMDIDLPECETWMSSEVGKVFSDEDYRRGRAYTLNNKFVSSSAHLSGRRLISCEEMTNTGMVFNATLENIKITGDQSILTGVTHSVLHGFNYSPLEAPFPGWIRYGTFFNERNTWWPYFRKWSDYKARLYALLQQSEMQADVALLPPLADLSMRFGFQRDPFPSFAYPPYVYQVWEAVHQDGGGCDYVTERILQQSSVKDGRLTYGTRSYKALLLIDVESLLPETADRLRQFVKAGGKLVCIGRAPQQTPSLQSSARGAVDILKDADPAHAGIVPAPEKDFISWYRGIRKRFGISSYLDISNPDRFVSQVYYRDKDADIFFFSNYHAEKSHRLKTTFPVKGRKAWLWDPETGQRFLFPASSGGNTWEIPLGPAESKLIVFDPQEKGEQLAVPPFGEAAGTALDGPWKLTLHSIDGSVRSLTLDALVDFSTRDELKNFGGTAVYEQVFRSAENGGVRYLSLGAVHGVAEITINGEPVGTQWYGRPVHDISKQVKPGDNQLRIKLVTTLGNHLKSLTDNKVAQVWTRHQPLYPGGLTGPVRIS</sequence>
<evidence type="ECO:0000313" key="1">
    <source>
        <dbReference type="EMBL" id="GAA4304588.1"/>
    </source>
</evidence>
<dbReference type="NCBIfam" id="NF045579">
    <property type="entry name" value="rhamnoside_JR"/>
    <property type="match status" value="1"/>
</dbReference>
<keyword evidence="1" id="KW-0378">Hydrolase</keyword>
<organism evidence="1 2">
    <name type="scientific">Compostibacter hankyongensis</name>
    <dbReference type="NCBI Taxonomy" id="1007089"/>
    <lineage>
        <taxon>Bacteria</taxon>
        <taxon>Pseudomonadati</taxon>
        <taxon>Bacteroidota</taxon>
        <taxon>Chitinophagia</taxon>
        <taxon>Chitinophagales</taxon>
        <taxon>Chitinophagaceae</taxon>
        <taxon>Compostibacter</taxon>
    </lineage>
</organism>
<name>A0ABP8FIE9_9BACT</name>
<dbReference type="PANTHER" id="PTHR36848:SF2">
    <property type="entry name" value="SECRETED PROTEIN"/>
    <property type="match status" value="1"/>
</dbReference>
<reference evidence="2" key="1">
    <citation type="journal article" date="2019" name="Int. J. Syst. Evol. Microbiol.">
        <title>The Global Catalogue of Microorganisms (GCM) 10K type strain sequencing project: providing services to taxonomists for standard genome sequencing and annotation.</title>
        <authorList>
            <consortium name="The Broad Institute Genomics Platform"/>
            <consortium name="The Broad Institute Genome Sequencing Center for Infectious Disease"/>
            <person name="Wu L."/>
            <person name="Ma J."/>
        </authorList>
    </citation>
    <scope>NUCLEOTIDE SEQUENCE [LARGE SCALE GENOMIC DNA]</scope>
    <source>
        <strain evidence="2">JCM 17664</strain>
    </source>
</reference>
<dbReference type="InterPro" id="IPR053161">
    <property type="entry name" value="Ulvan_degrading_GH"/>
</dbReference>
<dbReference type="EMBL" id="BAABFN010000001">
    <property type="protein sequence ID" value="GAA4304588.1"/>
    <property type="molecule type" value="Genomic_DNA"/>
</dbReference>
<comment type="caution">
    <text evidence="1">The sequence shown here is derived from an EMBL/GenBank/DDBJ whole genome shotgun (WGS) entry which is preliminary data.</text>
</comment>
<dbReference type="InterPro" id="IPR029062">
    <property type="entry name" value="Class_I_gatase-like"/>
</dbReference>
<dbReference type="PANTHER" id="PTHR36848">
    <property type="entry name" value="DNA-BINDING PROTEIN (PUTATIVE SECRETED PROTEIN)-RELATED"/>
    <property type="match status" value="1"/>
</dbReference>
<dbReference type="Proteomes" id="UP001501207">
    <property type="component" value="Unassembled WGS sequence"/>
</dbReference>
<dbReference type="PROSITE" id="PS51318">
    <property type="entry name" value="TAT"/>
    <property type="match status" value="1"/>
</dbReference>
<dbReference type="SUPFAM" id="SSF49785">
    <property type="entry name" value="Galactose-binding domain-like"/>
    <property type="match status" value="1"/>
</dbReference>
<dbReference type="Gene3D" id="3.40.50.880">
    <property type="match status" value="1"/>
</dbReference>
<dbReference type="InterPro" id="IPR006311">
    <property type="entry name" value="TAT_signal"/>
</dbReference>
<evidence type="ECO:0000313" key="2">
    <source>
        <dbReference type="Proteomes" id="UP001501207"/>
    </source>
</evidence>
<dbReference type="Pfam" id="PF17132">
    <property type="entry name" value="Glyco_hydro_106"/>
    <property type="match status" value="2"/>
</dbReference>
<dbReference type="RefSeq" id="WP_344976084.1">
    <property type="nucleotide sequence ID" value="NZ_BAABFN010000001.1"/>
</dbReference>
<accession>A0ABP8FIE9</accession>